<evidence type="ECO:0000313" key="3">
    <source>
        <dbReference type="Proteomes" id="UP000651475"/>
    </source>
</evidence>
<evidence type="ECO:0000259" key="1">
    <source>
        <dbReference type="Pfam" id="PF00534"/>
    </source>
</evidence>
<dbReference type="InterPro" id="IPR050194">
    <property type="entry name" value="Glycosyltransferase_grp1"/>
</dbReference>
<protein>
    <submittedName>
        <fullName evidence="2">Glycosyltransferase</fullName>
    </submittedName>
</protein>
<keyword evidence="3" id="KW-1185">Reference proteome</keyword>
<feature type="domain" description="Glycosyl transferase family 1" evidence="1">
    <location>
        <begin position="208"/>
        <end position="379"/>
    </location>
</feature>
<dbReference type="Proteomes" id="UP000651475">
    <property type="component" value="Unassembled WGS sequence"/>
</dbReference>
<dbReference type="PANTHER" id="PTHR45947">
    <property type="entry name" value="SULFOQUINOVOSYL TRANSFERASE SQD2"/>
    <property type="match status" value="1"/>
</dbReference>
<dbReference type="CDD" id="cd03801">
    <property type="entry name" value="GT4_PimA-like"/>
    <property type="match status" value="1"/>
</dbReference>
<dbReference type="EMBL" id="JACOOJ010000013">
    <property type="protein sequence ID" value="MBC5632928.1"/>
    <property type="molecule type" value="Genomic_DNA"/>
</dbReference>
<evidence type="ECO:0000313" key="2">
    <source>
        <dbReference type="EMBL" id="MBC5632928.1"/>
    </source>
</evidence>
<dbReference type="SUPFAM" id="SSF53756">
    <property type="entry name" value="UDP-Glycosyltransferase/glycogen phosphorylase"/>
    <property type="match status" value="1"/>
</dbReference>
<comment type="caution">
    <text evidence="2">The sequence shown here is derived from an EMBL/GenBank/DDBJ whole genome shotgun (WGS) entry which is preliminary data.</text>
</comment>
<dbReference type="Pfam" id="PF00534">
    <property type="entry name" value="Glycos_transf_1"/>
    <property type="match status" value="1"/>
</dbReference>
<dbReference type="InterPro" id="IPR001296">
    <property type="entry name" value="Glyco_trans_1"/>
</dbReference>
<proteinExistence type="predicted"/>
<organism evidence="2 3">
    <name type="scientific">Parabacteroides hominis</name>
    <dbReference type="NCBI Taxonomy" id="2763057"/>
    <lineage>
        <taxon>Bacteria</taxon>
        <taxon>Pseudomonadati</taxon>
        <taxon>Bacteroidota</taxon>
        <taxon>Bacteroidia</taxon>
        <taxon>Bacteroidales</taxon>
        <taxon>Tannerellaceae</taxon>
        <taxon>Parabacteroides</taxon>
    </lineage>
</organism>
<name>A0ABR7DQ51_9BACT</name>
<sequence length="402" mass="47361">MMKHVYVLDEDGIGSIYGINTYICNLLKIFPVENFSITVFKLYSKETILDVVYDKHIRYIYVPDMDMKYKNDYYYRNIFYLILPYINPEHYNILHLNYRSCIDLAYLLKYELRFKILLVWHYQTWIDLLIESDVDKVLSNKVKRLSAIEEQFCKEYAKDNELLKCCDGIILLADHSYLRLNKMFDLKTQRIFIVNNGIEDKYVSNINRDTLKVKFEFDVSDKIVLYVGRLDSNKNPSVLISAFDKLKQCFNNLKLVIVGQGNFRQPLSILYPRYKNIIFTGFLEQEQLSELYRIADLGVIPSHYEEFGYVATEMLMYGIPIISNKSSGLSDVIGSDLYGDLIDLYRSDNQEDSINLLASSMARLLLDQDRRVLLSKNARLRYLEKFSIDIFKQKMIEVYNAI</sequence>
<dbReference type="RefSeq" id="WP_186929684.1">
    <property type="nucleotide sequence ID" value="NZ_JACOOJ010000013.1"/>
</dbReference>
<gene>
    <name evidence="2" type="ORF">H8S65_09125</name>
</gene>
<accession>A0ABR7DQ51</accession>
<dbReference type="PANTHER" id="PTHR45947:SF3">
    <property type="entry name" value="SULFOQUINOVOSYL TRANSFERASE SQD2"/>
    <property type="match status" value="1"/>
</dbReference>
<reference evidence="2 3" key="1">
    <citation type="submission" date="2020-08" db="EMBL/GenBank/DDBJ databases">
        <title>Genome public.</title>
        <authorList>
            <person name="Liu C."/>
            <person name="Sun Q."/>
        </authorList>
    </citation>
    <scope>NUCLEOTIDE SEQUENCE [LARGE SCALE GENOMIC DNA]</scope>
    <source>
        <strain evidence="2 3">NSJ-79</strain>
    </source>
</reference>
<dbReference type="Gene3D" id="3.40.50.2000">
    <property type="entry name" value="Glycogen Phosphorylase B"/>
    <property type="match status" value="2"/>
</dbReference>